<accession>A0ABW4CLA8</accession>
<dbReference type="PANTHER" id="PTHR43355:SF2">
    <property type="entry name" value="FLAVIN REDUCTASE (NADPH)"/>
    <property type="match status" value="1"/>
</dbReference>
<dbReference type="EMBL" id="JBHTOC010000017">
    <property type="protein sequence ID" value="MFD1430778.1"/>
    <property type="molecule type" value="Genomic_DNA"/>
</dbReference>
<evidence type="ECO:0000313" key="2">
    <source>
        <dbReference type="EMBL" id="MFD1430778.1"/>
    </source>
</evidence>
<dbReference type="InterPro" id="IPR051606">
    <property type="entry name" value="Polyketide_Oxido-like"/>
</dbReference>
<comment type="caution">
    <text evidence="2">The sequence shown here is derived from an EMBL/GenBank/DDBJ whole genome shotgun (WGS) entry which is preliminary data.</text>
</comment>
<dbReference type="InterPro" id="IPR036291">
    <property type="entry name" value="NAD(P)-bd_dom_sf"/>
</dbReference>
<proteinExistence type="predicted"/>
<protein>
    <submittedName>
        <fullName evidence="2">NAD(P)H-binding protein</fullName>
    </submittedName>
</protein>
<gene>
    <name evidence="2" type="ORF">ACFQ4P_11060</name>
</gene>
<evidence type="ECO:0000259" key="1">
    <source>
        <dbReference type="Pfam" id="PF13460"/>
    </source>
</evidence>
<dbReference type="PANTHER" id="PTHR43355">
    <property type="entry name" value="FLAVIN REDUCTASE (NADPH)"/>
    <property type="match status" value="1"/>
</dbReference>
<dbReference type="InterPro" id="IPR016040">
    <property type="entry name" value="NAD(P)-bd_dom"/>
</dbReference>
<dbReference type="RefSeq" id="WP_203628194.1">
    <property type="nucleotide sequence ID" value="NZ_BOLQ01000020.1"/>
</dbReference>
<feature type="domain" description="NAD(P)-binding" evidence="1">
    <location>
        <begin position="7"/>
        <end position="200"/>
    </location>
</feature>
<keyword evidence="3" id="KW-1185">Reference proteome</keyword>
<reference evidence="3" key="1">
    <citation type="journal article" date="2019" name="Int. J. Syst. Evol. Microbiol.">
        <title>The Global Catalogue of Microorganisms (GCM) 10K type strain sequencing project: providing services to taxonomists for standard genome sequencing and annotation.</title>
        <authorList>
            <consortium name="The Broad Institute Genomics Platform"/>
            <consortium name="The Broad Institute Genome Sequencing Center for Infectious Disease"/>
            <person name="Wu L."/>
            <person name="Ma J."/>
        </authorList>
    </citation>
    <scope>NUCLEOTIDE SEQUENCE [LARGE SCALE GENOMIC DNA]</scope>
    <source>
        <strain evidence="3">CCM 8980</strain>
    </source>
</reference>
<dbReference type="SUPFAM" id="SSF51735">
    <property type="entry name" value="NAD(P)-binding Rossmann-fold domains"/>
    <property type="match status" value="1"/>
</dbReference>
<organism evidence="2 3">
    <name type="scientific">Lacticaseibacillus mingshuiensis</name>
    <dbReference type="NCBI Taxonomy" id="2799574"/>
    <lineage>
        <taxon>Bacteria</taxon>
        <taxon>Bacillati</taxon>
        <taxon>Bacillota</taxon>
        <taxon>Bacilli</taxon>
        <taxon>Lactobacillales</taxon>
        <taxon>Lactobacillaceae</taxon>
        <taxon>Lacticaseibacillus</taxon>
    </lineage>
</organism>
<sequence>MKIAVIGATGHAGSAIVQEAQSRGHQVTALVRNAAKAQEMFDERVTIVEKDALALTAADLTDYDAVVDAFATRAAAYQHVDLATRLVAALRGNTTTTLYFILGASSLKQADGSYVIDEVLAKNAGADWVETPHQQFHEYQFLQWIDNVKWTAVSPQFSFVPGPKTKYRIGTDELMLDADGKSVVSTGNLASALLDEMEDPEFLHKRFTVVNA</sequence>
<dbReference type="Gene3D" id="3.40.50.720">
    <property type="entry name" value="NAD(P)-binding Rossmann-like Domain"/>
    <property type="match status" value="1"/>
</dbReference>
<dbReference type="Proteomes" id="UP001597196">
    <property type="component" value="Unassembled WGS sequence"/>
</dbReference>
<dbReference type="Pfam" id="PF13460">
    <property type="entry name" value="NAD_binding_10"/>
    <property type="match status" value="1"/>
</dbReference>
<evidence type="ECO:0000313" key="3">
    <source>
        <dbReference type="Proteomes" id="UP001597196"/>
    </source>
</evidence>
<name>A0ABW4CLA8_9LACO</name>